<organism evidence="14 17">
    <name type="scientific">Sarcoptes scabiei</name>
    <name type="common">Itch mite</name>
    <name type="synonym">Acarus scabiei</name>
    <dbReference type="NCBI Taxonomy" id="52283"/>
    <lineage>
        <taxon>Eukaryota</taxon>
        <taxon>Metazoa</taxon>
        <taxon>Ecdysozoa</taxon>
        <taxon>Arthropoda</taxon>
        <taxon>Chelicerata</taxon>
        <taxon>Arachnida</taxon>
        <taxon>Acari</taxon>
        <taxon>Acariformes</taxon>
        <taxon>Sarcoptiformes</taxon>
        <taxon>Astigmata</taxon>
        <taxon>Psoroptidia</taxon>
        <taxon>Sarcoptoidea</taxon>
        <taxon>Sarcoptidae</taxon>
        <taxon>Sarcoptinae</taxon>
        <taxon>Sarcoptes</taxon>
    </lineage>
</organism>
<keyword evidence="6" id="KW-0963">Cytoplasm</keyword>
<reference evidence="14 17" key="1">
    <citation type="journal article" date="2015" name="Parasit. Vectors">
        <title>Draft genome of the scabies mite.</title>
        <authorList>
            <person name="Rider S.D.Jr."/>
            <person name="Morgan M.S."/>
            <person name="Arlian L.G."/>
        </authorList>
    </citation>
    <scope>NUCLEOTIDE SEQUENCE [LARGE SCALE GENOMIC DNA]</scope>
    <source>
        <strain evidence="14">Arlian Lab</strain>
    </source>
</reference>
<comment type="similarity">
    <text evidence="3">Belongs to the acetyltransferase family. NAA40 subfamily.</text>
</comment>
<evidence type="ECO:0000256" key="11">
    <source>
        <dbReference type="ARBA" id="ARBA00049524"/>
    </source>
</evidence>
<dbReference type="Proteomes" id="UP000616769">
    <property type="component" value="Unassembled WGS sequence"/>
</dbReference>
<sequence length="244" mass="28866">MNNPRNKNKKKSSQNNTIPKQLILRLANDCKQPLHCLNGYDPDHNELVVDLNNRMRLKIRYYQWLQLSSEQQQWMINLTERNMRDLYEQSAWKWNRQSKMKEFKHPTAKHLIITSSNLDLENNDGNELVSEALEKPIAFVHFRFEQGYRPDETSLYCYELQVEPKYQNHNIGSYLMNQLEVLGSEFRLQKIHVTVLKKNISAFNFYTKKLSFKIDDSSPSCCDQDADYEILSLKLKSLKKSNPS</sequence>
<dbReference type="SUPFAM" id="SSF55729">
    <property type="entry name" value="Acyl-CoA N-acyltransferases (Nat)"/>
    <property type="match status" value="1"/>
</dbReference>
<keyword evidence="9" id="KW-0012">Acyltransferase</keyword>
<reference evidence="16" key="2">
    <citation type="journal article" date="2020" name="PLoS Negl. Trop. Dis.">
        <title>High-quality nuclear genome for Sarcoptes scabiei-A critical resource for a neglected parasite.</title>
        <authorList>
            <person name="Korhonen P.K."/>
            <person name="Gasser R.B."/>
            <person name="Ma G."/>
            <person name="Wang T."/>
            <person name="Stroehlein A.J."/>
            <person name="Young N.D."/>
            <person name="Ang C.S."/>
            <person name="Fernando D.D."/>
            <person name="Lu H.C."/>
            <person name="Taylor S."/>
            <person name="Reynolds S.L."/>
            <person name="Mofiz E."/>
            <person name="Najaraj S.H."/>
            <person name="Gowda H."/>
            <person name="Madugundu A."/>
            <person name="Renuse S."/>
            <person name="Holt D."/>
            <person name="Pandey A."/>
            <person name="Papenfuss A.T."/>
            <person name="Fischer K."/>
        </authorList>
    </citation>
    <scope>NUCLEOTIDE SEQUENCE [LARGE SCALE GENOMIC DNA]</scope>
</reference>
<evidence type="ECO:0000256" key="5">
    <source>
        <dbReference type="ARBA" id="ARBA00015043"/>
    </source>
</evidence>
<dbReference type="OrthoDB" id="424551at2759"/>
<dbReference type="PANTHER" id="PTHR20531">
    <property type="entry name" value="N-ALPHA-ACETYLTRANSFERASE 40"/>
    <property type="match status" value="1"/>
</dbReference>
<keyword evidence="8" id="KW-0539">Nucleus</keyword>
<evidence type="ECO:0000256" key="8">
    <source>
        <dbReference type="ARBA" id="ARBA00023242"/>
    </source>
</evidence>
<dbReference type="PANTHER" id="PTHR20531:SF1">
    <property type="entry name" value="N-ALPHA-ACETYLTRANSFERASE 40"/>
    <property type="match status" value="1"/>
</dbReference>
<evidence type="ECO:0000256" key="6">
    <source>
        <dbReference type="ARBA" id="ARBA00022490"/>
    </source>
</evidence>
<evidence type="ECO:0000256" key="3">
    <source>
        <dbReference type="ARBA" id="ARBA00008870"/>
    </source>
</evidence>
<evidence type="ECO:0000256" key="4">
    <source>
        <dbReference type="ARBA" id="ARBA00012950"/>
    </source>
</evidence>
<evidence type="ECO:0000256" key="10">
    <source>
        <dbReference type="ARBA" id="ARBA00047821"/>
    </source>
</evidence>
<evidence type="ECO:0000256" key="7">
    <source>
        <dbReference type="ARBA" id="ARBA00022679"/>
    </source>
</evidence>
<dbReference type="Gene3D" id="3.40.630.30">
    <property type="match status" value="1"/>
</dbReference>
<evidence type="ECO:0000313" key="16">
    <source>
        <dbReference type="Proteomes" id="UP000070412"/>
    </source>
</evidence>
<accession>A0A131ZYG9</accession>
<comment type="subcellular location">
    <subcellularLocation>
        <location evidence="2">Cytoplasm</location>
    </subcellularLocation>
    <subcellularLocation>
        <location evidence="1">Nucleus</location>
    </subcellularLocation>
</comment>
<dbReference type="EMBL" id="WVUK01000055">
    <property type="protein sequence ID" value="KAF7493583.1"/>
    <property type="molecule type" value="Genomic_DNA"/>
</dbReference>
<dbReference type="GO" id="GO:0043998">
    <property type="term" value="F:histone H2A acetyltransferase activity"/>
    <property type="evidence" value="ECO:0007669"/>
    <property type="project" value="InterPro"/>
</dbReference>
<evidence type="ECO:0000256" key="9">
    <source>
        <dbReference type="ARBA" id="ARBA00023315"/>
    </source>
</evidence>
<dbReference type="InterPro" id="IPR000182">
    <property type="entry name" value="GNAT_dom"/>
</dbReference>
<dbReference type="InterPro" id="IPR039949">
    <property type="entry name" value="NAA40"/>
</dbReference>
<dbReference type="EC" id="2.3.1.257" evidence="4"/>
<protein>
    <recommendedName>
        <fullName evidence="5">N-alpha-acetyltransferase 40</fullName>
        <ecNumber evidence="4">2.3.1.257</ecNumber>
    </recommendedName>
</protein>
<reference evidence="15" key="4">
    <citation type="submission" date="2022-06" db="UniProtKB">
        <authorList>
            <consortium name="EnsemblMetazoa"/>
        </authorList>
    </citation>
    <scope>IDENTIFICATION</scope>
</reference>
<name>A0A131ZYG9_SARSC</name>
<dbReference type="GO" id="GO:0005737">
    <property type="term" value="C:cytoplasm"/>
    <property type="evidence" value="ECO:0007669"/>
    <property type="project" value="UniProtKB-SubCell"/>
</dbReference>
<dbReference type="EMBL" id="JXLN01004287">
    <property type="protein sequence ID" value="KPM03160.1"/>
    <property type="molecule type" value="Genomic_DNA"/>
</dbReference>
<dbReference type="Pfam" id="PF00583">
    <property type="entry name" value="Acetyltransf_1"/>
    <property type="match status" value="1"/>
</dbReference>
<dbReference type="PROSITE" id="PS51186">
    <property type="entry name" value="GNAT"/>
    <property type="match status" value="1"/>
</dbReference>
<dbReference type="Proteomes" id="UP000070412">
    <property type="component" value="Unassembled WGS sequence"/>
</dbReference>
<evidence type="ECO:0000313" key="17">
    <source>
        <dbReference type="Proteomes" id="UP000616769"/>
    </source>
</evidence>
<keyword evidence="16" id="KW-1185">Reference proteome</keyword>
<dbReference type="VEuPathDB" id="VectorBase:SSCA008667"/>
<dbReference type="CDD" id="cd04301">
    <property type="entry name" value="NAT_SF"/>
    <property type="match status" value="1"/>
</dbReference>
<feature type="domain" description="N-acetyltransferase" evidence="12">
    <location>
        <begin position="81"/>
        <end position="234"/>
    </location>
</feature>
<dbReference type="InterPro" id="IPR016181">
    <property type="entry name" value="Acyl_CoA_acyltransferase"/>
</dbReference>
<comment type="catalytic activity">
    <reaction evidence="11">
        <text>N-terminal L-seryl-[histone H4] + acetyl-CoA = N-terminal N(alpha)-acetyl-L-seryl-[histone H4] + CoA + H(+)</text>
        <dbReference type="Rhea" id="RHEA:50596"/>
        <dbReference type="Rhea" id="RHEA-COMP:12740"/>
        <dbReference type="Rhea" id="RHEA-COMP:12743"/>
        <dbReference type="ChEBI" id="CHEBI:15378"/>
        <dbReference type="ChEBI" id="CHEBI:57287"/>
        <dbReference type="ChEBI" id="CHEBI:57288"/>
        <dbReference type="ChEBI" id="CHEBI:64738"/>
        <dbReference type="ChEBI" id="CHEBI:83690"/>
        <dbReference type="EC" id="2.3.1.257"/>
    </reaction>
</comment>
<dbReference type="GO" id="GO:0005634">
    <property type="term" value="C:nucleus"/>
    <property type="evidence" value="ECO:0007669"/>
    <property type="project" value="UniProtKB-SubCell"/>
</dbReference>
<keyword evidence="7 13" id="KW-0808">Transferase</keyword>
<proteinExistence type="inferred from homology"/>
<dbReference type="AlphaFoldDB" id="A0A131ZYG9"/>
<evidence type="ECO:0000313" key="15">
    <source>
        <dbReference type="EnsemblMetazoa" id="KAF7493583.1"/>
    </source>
</evidence>
<evidence type="ECO:0000256" key="1">
    <source>
        <dbReference type="ARBA" id="ARBA00004123"/>
    </source>
</evidence>
<dbReference type="GO" id="GO:1990189">
    <property type="term" value="F:protein N-terminal-serine acetyltransferase activity"/>
    <property type="evidence" value="ECO:0007669"/>
    <property type="project" value="UniProtKB-EC"/>
</dbReference>
<reference evidence="13" key="3">
    <citation type="submission" date="2020-01" db="EMBL/GenBank/DDBJ databases">
        <authorList>
            <person name="Korhonen P.K.K."/>
            <person name="Guangxu M.G."/>
            <person name="Wang T.W."/>
            <person name="Stroehlein A.J.S."/>
            <person name="Young N.D."/>
            <person name="Ang C.-S.A."/>
            <person name="Fernando D.W.F."/>
            <person name="Lu H.L."/>
            <person name="Taylor S.T."/>
            <person name="Ehtesham M.E.M."/>
            <person name="Najaraj S.H.N."/>
            <person name="Harsha G.H.G."/>
            <person name="Madugundu A.M."/>
            <person name="Renuse S.R."/>
            <person name="Holt D.H."/>
            <person name="Pandey A.P."/>
            <person name="Papenfuss A.P."/>
            <person name="Gasser R.B.G."/>
            <person name="Fischer K.F."/>
        </authorList>
    </citation>
    <scope>NUCLEOTIDE SEQUENCE</scope>
    <source>
        <strain evidence="13">SSS_KF_BRIS2020</strain>
    </source>
</reference>
<evidence type="ECO:0000256" key="2">
    <source>
        <dbReference type="ARBA" id="ARBA00004496"/>
    </source>
</evidence>
<evidence type="ECO:0000313" key="14">
    <source>
        <dbReference type="EMBL" id="KPM03160.1"/>
    </source>
</evidence>
<evidence type="ECO:0000313" key="13">
    <source>
        <dbReference type="EMBL" id="KAF7493583.1"/>
    </source>
</evidence>
<evidence type="ECO:0000259" key="12">
    <source>
        <dbReference type="PROSITE" id="PS51186"/>
    </source>
</evidence>
<dbReference type="EnsemblMetazoa" id="SSS_7247s_mrna">
    <property type="protein sequence ID" value="KAF7493583.1"/>
    <property type="gene ID" value="SSS_7247"/>
</dbReference>
<gene>
    <name evidence="14" type="ORF">QR98_0015900</name>
    <name evidence="13" type="ORF">SSS_7247</name>
</gene>
<comment type="catalytic activity">
    <reaction evidence="10">
        <text>N-terminal L-seryl-[histone H2A] + acetyl-CoA = N-terminal N(alpha)-acetyl-L-seryl-[histone H2A] + CoA + H(+)</text>
        <dbReference type="Rhea" id="RHEA:50600"/>
        <dbReference type="Rhea" id="RHEA-COMP:12742"/>
        <dbReference type="Rhea" id="RHEA-COMP:12744"/>
        <dbReference type="ChEBI" id="CHEBI:15378"/>
        <dbReference type="ChEBI" id="CHEBI:57287"/>
        <dbReference type="ChEBI" id="CHEBI:57288"/>
        <dbReference type="ChEBI" id="CHEBI:64738"/>
        <dbReference type="ChEBI" id="CHEBI:83690"/>
        <dbReference type="EC" id="2.3.1.257"/>
    </reaction>
</comment>
<dbReference type="GO" id="GO:0010485">
    <property type="term" value="F:histone H4 acetyltransferase activity"/>
    <property type="evidence" value="ECO:0007669"/>
    <property type="project" value="InterPro"/>
</dbReference>